<keyword evidence="5 16" id="KW-0813">Transport</keyword>
<evidence type="ECO:0000313" key="20">
    <source>
        <dbReference type="EMBL" id="PCI76483.1"/>
    </source>
</evidence>
<keyword evidence="13 19" id="KW-1133">Transmembrane helix</keyword>
<dbReference type="GO" id="GO:0020037">
    <property type="term" value="F:heme binding"/>
    <property type="evidence" value="ECO:0007669"/>
    <property type="project" value="InterPro"/>
</dbReference>
<evidence type="ECO:0000256" key="8">
    <source>
        <dbReference type="ARBA" id="ARBA00022532"/>
    </source>
</evidence>
<name>A0A2A4X1K3_9GAMM</name>
<dbReference type="AlphaFoldDB" id="A0A2A4X1K3"/>
<keyword evidence="9 18" id="KW-0349">Heme</keyword>
<dbReference type="Gene3D" id="1.20.1300.10">
    <property type="entry name" value="Fumarate reductase/succinate dehydrogenase, transmembrane subunit"/>
    <property type="match status" value="1"/>
</dbReference>
<keyword evidence="7 16" id="KW-0997">Cell inner membrane</keyword>
<evidence type="ECO:0000256" key="12">
    <source>
        <dbReference type="ARBA" id="ARBA00022982"/>
    </source>
</evidence>
<keyword evidence="10 19" id="KW-0812">Transmembrane</keyword>
<accession>A0A2A4X1K3</accession>
<evidence type="ECO:0000313" key="21">
    <source>
        <dbReference type="Proteomes" id="UP000218767"/>
    </source>
</evidence>
<feature type="transmembrane region" description="Helical" evidence="19">
    <location>
        <begin position="59"/>
        <end position="79"/>
    </location>
</feature>
<sequence>MVTNVTSLGRSGLYDWVIQRFSAIILAAYSLCILASFVMNPDMDFEKWSSIFEGNAMRFFSMITLLALCAHAWIGMWTISTDYMTSLQLGGSATFFRILFQAGCVLLIAVYLLWGIQIFWGN</sequence>
<comment type="cofactor">
    <cofactor evidence="18">
        <name>heme</name>
        <dbReference type="ChEBI" id="CHEBI:30413"/>
    </cofactor>
    <text evidence="18">The heme is bound between the two transmembrane subunits.</text>
</comment>
<evidence type="ECO:0000256" key="10">
    <source>
        <dbReference type="ARBA" id="ARBA00022692"/>
    </source>
</evidence>
<dbReference type="GO" id="GO:0017004">
    <property type="term" value="P:cytochrome complex assembly"/>
    <property type="evidence" value="ECO:0007669"/>
    <property type="project" value="TreeGrafter"/>
</dbReference>
<dbReference type="GO" id="GO:0046872">
    <property type="term" value="F:metal ion binding"/>
    <property type="evidence" value="ECO:0007669"/>
    <property type="project" value="UniProtKB-KW"/>
</dbReference>
<evidence type="ECO:0000256" key="2">
    <source>
        <dbReference type="ARBA" id="ARBA00004429"/>
    </source>
</evidence>
<keyword evidence="8 16" id="KW-0816">Tricarboxylic acid cycle</keyword>
<dbReference type="EMBL" id="NVUL01000056">
    <property type="protein sequence ID" value="PCI76483.1"/>
    <property type="molecule type" value="Genomic_DNA"/>
</dbReference>
<dbReference type="GO" id="GO:0005886">
    <property type="term" value="C:plasma membrane"/>
    <property type="evidence" value="ECO:0007669"/>
    <property type="project" value="UniProtKB-SubCell"/>
</dbReference>
<comment type="subcellular location">
    <subcellularLocation>
        <location evidence="2 16">Cell inner membrane</location>
        <topology evidence="2 16">Multi-pass membrane protein</topology>
    </subcellularLocation>
</comment>
<dbReference type="PIRSF" id="PIRSF000169">
    <property type="entry name" value="SDH_D"/>
    <property type="match status" value="1"/>
</dbReference>
<evidence type="ECO:0000256" key="16">
    <source>
        <dbReference type="PIRNR" id="PIRNR000169"/>
    </source>
</evidence>
<evidence type="ECO:0000256" key="3">
    <source>
        <dbReference type="ARBA" id="ARBA00005163"/>
    </source>
</evidence>
<keyword evidence="12 16" id="KW-0249">Electron transport</keyword>
<dbReference type="NCBIfam" id="TIGR02968">
    <property type="entry name" value="succ_dehyd_anc"/>
    <property type="match status" value="1"/>
</dbReference>
<dbReference type="SUPFAM" id="SSF81343">
    <property type="entry name" value="Fumarate reductase respiratory complex transmembrane subunits"/>
    <property type="match status" value="1"/>
</dbReference>
<dbReference type="PANTHER" id="PTHR38689:SF1">
    <property type="entry name" value="SUCCINATE DEHYDROGENASE HYDROPHOBIC MEMBRANE ANCHOR SUBUNIT"/>
    <property type="match status" value="1"/>
</dbReference>
<evidence type="ECO:0000256" key="19">
    <source>
        <dbReference type="SAM" id="Phobius"/>
    </source>
</evidence>
<dbReference type="Pfam" id="PF01127">
    <property type="entry name" value="Sdh_cyt"/>
    <property type="match status" value="1"/>
</dbReference>
<comment type="function">
    <text evidence="1 16">Membrane-anchoring subunit of succinate dehydrogenase (SDH).</text>
</comment>
<evidence type="ECO:0000256" key="9">
    <source>
        <dbReference type="ARBA" id="ARBA00022617"/>
    </source>
</evidence>
<evidence type="ECO:0000256" key="11">
    <source>
        <dbReference type="ARBA" id="ARBA00022723"/>
    </source>
</evidence>
<evidence type="ECO:0000256" key="5">
    <source>
        <dbReference type="ARBA" id="ARBA00022448"/>
    </source>
</evidence>
<evidence type="ECO:0000256" key="14">
    <source>
        <dbReference type="ARBA" id="ARBA00023004"/>
    </source>
</evidence>
<evidence type="ECO:0000256" key="7">
    <source>
        <dbReference type="ARBA" id="ARBA00022519"/>
    </source>
</evidence>
<evidence type="ECO:0000256" key="17">
    <source>
        <dbReference type="PIRSR" id="PIRSR000169-1"/>
    </source>
</evidence>
<protein>
    <recommendedName>
        <fullName evidence="4 16">Succinate dehydrogenase hydrophobic membrane anchor subunit</fullName>
    </recommendedName>
</protein>
<dbReference type="GO" id="GO:0009055">
    <property type="term" value="F:electron transfer activity"/>
    <property type="evidence" value="ECO:0007669"/>
    <property type="project" value="TreeGrafter"/>
</dbReference>
<gene>
    <name evidence="20" type="primary">sdhD</name>
    <name evidence="20" type="ORF">COB20_10365</name>
</gene>
<dbReference type="UniPathway" id="UPA00223"/>
<dbReference type="InterPro" id="IPR034804">
    <property type="entry name" value="SQR/QFR_C/D"/>
</dbReference>
<dbReference type="PANTHER" id="PTHR38689">
    <property type="entry name" value="SUCCINATE DEHYDROGENASE HYDROPHOBIC MEMBRANE ANCHOR SUBUNIT"/>
    <property type="match status" value="1"/>
</dbReference>
<keyword evidence="6 16" id="KW-1003">Cell membrane</keyword>
<evidence type="ECO:0000256" key="6">
    <source>
        <dbReference type="ARBA" id="ARBA00022475"/>
    </source>
</evidence>
<comment type="pathway">
    <text evidence="3 16">Carbohydrate metabolism; tricarboxylic acid cycle.</text>
</comment>
<evidence type="ECO:0000256" key="4">
    <source>
        <dbReference type="ARBA" id="ARBA00019425"/>
    </source>
</evidence>
<dbReference type="InterPro" id="IPR014312">
    <property type="entry name" value="Succ_DH_anchor"/>
</dbReference>
<dbReference type="CDD" id="cd03494">
    <property type="entry name" value="SQR_TypeC_SdhD"/>
    <property type="match status" value="1"/>
</dbReference>
<comment type="caution">
    <text evidence="20">The sequence shown here is derived from an EMBL/GenBank/DDBJ whole genome shotgun (WGS) entry which is preliminary data.</text>
</comment>
<evidence type="ECO:0000256" key="18">
    <source>
        <dbReference type="PIRSR" id="PIRSR000169-2"/>
    </source>
</evidence>
<dbReference type="InterPro" id="IPR000701">
    <property type="entry name" value="SuccDH_FuR_B_TM-su"/>
</dbReference>
<proteinExistence type="predicted"/>
<keyword evidence="14 18" id="KW-0408">Iron</keyword>
<evidence type="ECO:0000256" key="1">
    <source>
        <dbReference type="ARBA" id="ARBA00004050"/>
    </source>
</evidence>
<feature type="transmembrane region" description="Helical" evidence="19">
    <location>
        <begin position="20"/>
        <end position="38"/>
    </location>
</feature>
<keyword evidence="15 16" id="KW-0472">Membrane</keyword>
<dbReference type="GO" id="GO:0006099">
    <property type="term" value="P:tricarboxylic acid cycle"/>
    <property type="evidence" value="ECO:0007669"/>
    <property type="project" value="UniProtKB-UniRule"/>
</dbReference>
<feature type="transmembrane region" description="Helical" evidence="19">
    <location>
        <begin position="99"/>
        <end position="120"/>
    </location>
</feature>
<evidence type="ECO:0000256" key="15">
    <source>
        <dbReference type="ARBA" id="ARBA00023136"/>
    </source>
</evidence>
<dbReference type="Proteomes" id="UP000218767">
    <property type="component" value="Unassembled WGS sequence"/>
</dbReference>
<evidence type="ECO:0000256" key="13">
    <source>
        <dbReference type="ARBA" id="ARBA00022989"/>
    </source>
</evidence>
<feature type="binding site" evidence="17">
    <location>
        <position position="83"/>
    </location>
    <ligand>
        <name>a ubiquinone</name>
        <dbReference type="ChEBI" id="CHEBI:16389"/>
    </ligand>
</feature>
<organism evidence="20 21">
    <name type="scientific">SAR86 cluster bacterium</name>
    <dbReference type="NCBI Taxonomy" id="2030880"/>
    <lineage>
        <taxon>Bacteria</taxon>
        <taxon>Pseudomonadati</taxon>
        <taxon>Pseudomonadota</taxon>
        <taxon>Gammaproteobacteria</taxon>
        <taxon>SAR86 cluster</taxon>
    </lineage>
</organism>
<reference evidence="21" key="1">
    <citation type="submission" date="2017-08" db="EMBL/GenBank/DDBJ databases">
        <title>A dynamic microbial community with high functional redundancy inhabits the cold, oxic subseafloor aquifer.</title>
        <authorList>
            <person name="Tully B.J."/>
            <person name="Wheat C.G."/>
            <person name="Glazer B.T."/>
            <person name="Huber J.A."/>
        </authorList>
    </citation>
    <scope>NUCLEOTIDE SEQUENCE [LARGE SCALE GENOMIC DNA]</scope>
</reference>
<keyword evidence="11 18" id="KW-0479">Metal-binding</keyword>
<feature type="binding site" description="axial binding residue" evidence="18">
    <location>
        <position position="71"/>
    </location>
    <ligand>
        <name>heme</name>
        <dbReference type="ChEBI" id="CHEBI:30413"/>
        <note>ligand shared with second transmembrane subunit</note>
    </ligand>
    <ligandPart>
        <name>Fe</name>
        <dbReference type="ChEBI" id="CHEBI:18248"/>
    </ligandPart>
</feature>